<reference evidence="1" key="1">
    <citation type="submission" date="2023-05" db="EMBL/GenBank/DDBJ databases">
        <title>Nepenthes gracilis genome sequencing.</title>
        <authorList>
            <person name="Fukushima K."/>
        </authorList>
    </citation>
    <scope>NUCLEOTIDE SEQUENCE</scope>
    <source>
        <strain evidence="1">SING2019-196</strain>
    </source>
</reference>
<name>A0AAD3XQF9_NEPGR</name>
<dbReference type="Proteomes" id="UP001279734">
    <property type="component" value="Unassembled WGS sequence"/>
</dbReference>
<evidence type="ECO:0008006" key="3">
    <source>
        <dbReference type="Google" id="ProtNLM"/>
    </source>
</evidence>
<evidence type="ECO:0000313" key="2">
    <source>
        <dbReference type="Proteomes" id="UP001279734"/>
    </source>
</evidence>
<proteinExistence type="predicted"/>
<sequence>MKKERQPEPLDFFIWTIEDVSLWLEDINLGAATCNEETSSLFARNLGEPKMGNQGCSTSLFLKWAMHRKEPARTQKPDNF</sequence>
<comment type="caution">
    <text evidence="1">The sequence shown here is derived from an EMBL/GenBank/DDBJ whole genome shotgun (WGS) entry which is preliminary data.</text>
</comment>
<evidence type="ECO:0000313" key="1">
    <source>
        <dbReference type="EMBL" id="GMH12570.1"/>
    </source>
</evidence>
<gene>
    <name evidence="1" type="ORF">Nepgr_014411</name>
</gene>
<organism evidence="1 2">
    <name type="scientific">Nepenthes gracilis</name>
    <name type="common">Slender pitcher plant</name>
    <dbReference type="NCBI Taxonomy" id="150966"/>
    <lineage>
        <taxon>Eukaryota</taxon>
        <taxon>Viridiplantae</taxon>
        <taxon>Streptophyta</taxon>
        <taxon>Embryophyta</taxon>
        <taxon>Tracheophyta</taxon>
        <taxon>Spermatophyta</taxon>
        <taxon>Magnoliopsida</taxon>
        <taxon>eudicotyledons</taxon>
        <taxon>Gunneridae</taxon>
        <taxon>Pentapetalae</taxon>
        <taxon>Caryophyllales</taxon>
        <taxon>Nepenthaceae</taxon>
        <taxon>Nepenthes</taxon>
    </lineage>
</organism>
<keyword evidence="2" id="KW-1185">Reference proteome</keyword>
<dbReference type="AlphaFoldDB" id="A0AAD3XQF9"/>
<accession>A0AAD3XQF9</accession>
<dbReference type="EMBL" id="BSYO01000012">
    <property type="protein sequence ID" value="GMH12570.1"/>
    <property type="molecule type" value="Genomic_DNA"/>
</dbReference>
<protein>
    <recommendedName>
        <fullName evidence="3">SAM domain-containing protein</fullName>
    </recommendedName>
</protein>